<protein>
    <submittedName>
        <fullName evidence="4">NAD(P)-binding protein</fullName>
    </submittedName>
</protein>
<name>A0A6A6JPQ1_WESOR</name>
<organism evidence="4 5">
    <name type="scientific">Westerdykella ornata</name>
    <dbReference type="NCBI Taxonomy" id="318751"/>
    <lineage>
        <taxon>Eukaryota</taxon>
        <taxon>Fungi</taxon>
        <taxon>Dikarya</taxon>
        <taxon>Ascomycota</taxon>
        <taxon>Pezizomycotina</taxon>
        <taxon>Dothideomycetes</taxon>
        <taxon>Pleosporomycetidae</taxon>
        <taxon>Pleosporales</taxon>
        <taxon>Sporormiaceae</taxon>
        <taxon>Westerdykella</taxon>
    </lineage>
</organism>
<dbReference type="PANTHER" id="PTHR47706">
    <property type="entry name" value="NMRA-LIKE FAMILY PROTEIN"/>
    <property type="match status" value="1"/>
</dbReference>
<dbReference type="Gene3D" id="3.40.50.720">
    <property type="entry name" value="NAD(P)-binding Rossmann-like Domain"/>
    <property type="match status" value="1"/>
</dbReference>
<evidence type="ECO:0000313" key="4">
    <source>
        <dbReference type="EMBL" id="KAF2278591.1"/>
    </source>
</evidence>
<dbReference type="GO" id="GO:0016491">
    <property type="term" value="F:oxidoreductase activity"/>
    <property type="evidence" value="ECO:0007669"/>
    <property type="project" value="UniProtKB-KW"/>
</dbReference>
<dbReference type="OrthoDB" id="10000533at2759"/>
<dbReference type="SUPFAM" id="SSF51735">
    <property type="entry name" value="NAD(P)-binding Rossmann-fold domains"/>
    <property type="match status" value="1"/>
</dbReference>
<dbReference type="AlphaFoldDB" id="A0A6A6JPQ1"/>
<evidence type="ECO:0000256" key="1">
    <source>
        <dbReference type="ARBA" id="ARBA00022857"/>
    </source>
</evidence>
<keyword evidence="2" id="KW-0560">Oxidoreductase</keyword>
<feature type="domain" description="NmrA-like" evidence="3">
    <location>
        <begin position="3"/>
        <end position="263"/>
    </location>
</feature>
<evidence type="ECO:0000256" key="2">
    <source>
        <dbReference type="ARBA" id="ARBA00023002"/>
    </source>
</evidence>
<sequence>MITVAVAGGTSPGLGRSILEALKEHPNEIKPVVLSRHASTTPQWLIDLDIEVRKVDYGSEDALVEALQGVNTVLCTLLVRDGTWDSTQIRLLNASLRAGVSRFAPAEWGPGPLAAHRISMLAPQLSVREACGSVQQQHPSTFEFACFRLGAFMNYLGHGAPDEQDALHGFNDNWENCWWHVKEMKAEIPLTKEGKVPKCTLTEIRDVGRFAAAACLLPFGSWKEDFSMVGETVDMDEVVRIAEEVRGRKMDVVYREFKTVVKEKEEEGHFYRKFWYELEEMMAREEVGESVLEPVLNQLCPDVRPIGVKEYVRKYWGSDAANK</sequence>
<proteinExistence type="predicted"/>
<evidence type="ECO:0000259" key="3">
    <source>
        <dbReference type="Pfam" id="PF05368"/>
    </source>
</evidence>
<dbReference type="EMBL" id="ML986487">
    <property type="protein sequence ID" value="KAF2278591.1"/>
    <property type="molecule type" value="Genomic_DNA"/>
</dbReference>
<accession>A0A6A6JPQ1</accession>
<evidence type="ECO:0000313" key="5">
    <source>
        <dbReference type="Proteomes" id="UP000800097"/>
    </source>
</evidence>
<dbReference type="Proteomes" id="UP000800097">
    <property type="component" value="Unassembled WGS sequence"/>
</dbReference>
<keyword evidence="5" id="KW-1185">Reference proteome</keyword>
<dbReference type="InterPro" id="IPR051609">
    <property type="entry name" value="NmrA/Isoflavone_reductase-like"/>
</dbReference>
<gene>
    <name evidence="4" type="ORF">EI97DRAFT_499210</name>
</gene>
<dbReference type="RefSeq" id="XP_033656130.1">
    <property type="nucleotide sequence ID" value="XM_033802596.1"/>
</dbReference>
<dbReference type="InterPro" id="IPR036291">
    <property type="entry name" value="NAD(P)-bd_dom_sf"/>
</dbReference>
<dbReference type="Pfam" id="PF05368">
    <property type="entry name" value="NmrA"/>
    <property type="match status" value="1"/>
</dbReference>
<dbReference type="PANTHER" id="PTHR47706:SF2">
    <property type="entry name" value="ISOFLAVONE REDUCTASE FAMILY PROTEIN (AFU_ORTHOLOGUE AFUA_2G05290)"/>
    <property type="match status" value="1"/>
</dbReference>
<keyword evidence="1" id="KW-0521">NADP</keyword>
<dbReference type="GeneID" id="54555771"/>
<reference evidence="4" key="1">
    <citation type="journal article" date="2020" name="Stud. Mycol.">
        <title>101 Dothideomycetes genomes: a test case for predicting lifestyles and emergence of pathogens.</title>
        <authorList>
            <person name="Haridas S."/>
            <person name="Albert R."/>
            <person name="Binder M."/>
            <person name="Bloem J."/>
            <person name="Labutti K."/>
            <person name="Salamov A."/>
            <person name="Andreopoulos B."/>
            <person name="Baker S."/>
            <person name="Barry K."/>
            <person name="Bills G."/>
            <person name="Bluhm B."/>
            <person name="Cannon C."/>
            <person name="Castanera R."/>
            <person name="Culley D."/>
            <person name="Daum C."/>
            <person name="Ezra D."/>
            <person name="Gonzalez J."/>
            <person name="Henrissat B."/>
            <person name="Kuo A."/>
            <person name="Liang C."/>
            <person name="Lipzen A."/>
            <person name="Lutzoni F."/>
            <person name="Magnuson J."/>
            <person name="Mondo S."/>
            <person name="Nolan M."/>
            <person name="Ohm R."/>
            <person name="Pangilinan J."/>
            <person name="Park H.-J."/>
            <person name="Ramirez L."/>
            <person name="Alfaro M."/>
            <person name="Sun H."/>
            <person name="Tritt A."/>
            <person name="Yoshinaga Y."/>
            <person name="Zwiers L.-H."/>
            <person name="Turgeon B."/>
            <person name="Goodwin S."/>
            <person name="Spatafora J."/>
            <person name="Crous P."/>
            <person name="Grigoriev I."/>
        </authorList>
    </citation>
    <scope>NUCLEOTIDE SEQUENCE</scope>
    <source>
        <strain evidence="4">CBS 379.55</strain>
    </source>
</reference>
<dbReference type="InterPro" id="IPR008030">
    <property type="entry name" value="NmrA-like"/>
</dbReference>